<evidence type="ECO:0000259" key="5">
    <source>
        <dbReference type="Pfam" id="PF13407"/>
    </source>
</evidence>
<dbReference type="Pfam" id="PF13407">
    <property type="entry name" value="Peripla_BP_4"/>
    <property type="match status" value="1"/>
</dbReference>
<reference evidence="6" key="1">
    <citation type="submission" date="2022-10" db="EMBL/GenBank/DDBJ databases">
        <title>Hoeflea sp. G2-23, isolated from marine algae.</title>
        <authorList>
            <person name="Kristyanto S."/>
            <person name="Kim J.M."/>
            <person name="Jeon C.O."/>
        </authorList>
    </citation>
    <scope>NUCLEOTIDE SEQUENCE</scope>
    <source>
        <strain evidence="6">G2-23</strain>
    </source>
</reference>
<sequence>MSITRRFVLTLAGISAAALMTSPVFADQAADAARTAKAAEMVDTTQFKKEGPLKVGVSAGYLANSWVVFALQHVYWEASLHPEVESVVVTDASFNPAKQVSDIEDLMRQDIDLLVYWPVDDASVEDVLKRAVAAGIPTVQAGGGFTDSEGTIANAYISQYKLGEMVARQLMADIGGKGKIVAMLPIPGTTAAVEQLEALETVLKEFPEVELLSAEYGDWNRGKAKQITENLLQRFPTITGVYSPAGQMSLGMVEAFDEAGRSDEVTFSPGDEYNGWLKWVAANNQGGAVTFPTRAGQVALQVGLEILKGNEVPRGTAVPSEYVSPADIGTLVSPDAPDDWWASALPAEFLPKQ</sequence>
<keyword evidence="7" id="KW-1185">Reference proteome</keyword>
<dbReference type="Proteomes" id="UP001073227">
    <property type="component" value="Unassembled WGS sequence"/>
</dbReference>
<dbReference type="InterPro" id="IPR006311">
    <property type="entry name" value="TAT_signal"/>
</dbReference>
<comment type="similarity">
    <text evidence="2">Belongs to the bacterial solute-binding protein 2 family.</text>
</comment>
<comment type="caution">
    <text evidence="6">The sequence shown here is derived from an EMBL/GenBank/DDBJ whole genome shotgun (WGS) entry which is preliminary data.</text>
</comment>
<evidence type="ECO:0000313" key="6">
    <source>
        <dbReference type="EMBL" id="MCY0149244.1"/>
    </source>
</evidence>
<evidence type="ECO:0000256" key="3">
    <source>
        <dbReference type="ARBA" id="ARBA00022729"/>
    </source>
</evidence>
<dbReference type="SUPFAM" id="SSF53822">
    <property type="entry name" value="Periplasmic binding protein-like I"/>
    <property type="match status" value="1"/>
</dbReference>
<protein>
    <submittedName>
        <fullName evidence="6">Substrate-binding domain-containing protein</fullName>
    </submittedName>
</protein>
<comment type="subcellular location">
    <subcellularLocation>
        <location evidence="1">Cell envelope</location>
    </subcellularLocation>
</comment>
<proteinExistence type="inferred from homology"/>
<evidence type="ECO:0000256" key="4">
    <source>
        <dbReference type="SAM" id="SignalP"/>
    </source>
</evidence>
<evidence type="ECO:0000313" key="7">
    <source>
        <dbReference type="Proteomes" id="UP001073227"/>
    </source>
</evidence>
<organism evidence="6 7">
    <name type="scientific">Hoeflea algicola</name>
    <dbReference type="NCBI Taxonomy" id="2983763"/>
    <lineage>
        <taxon>Bacteria</taxon>
        <taxon>Pseudomonadati</taxon>
        <taxon>Pseudomonadota</taxon>
        <taxon>Alphaproteobacteria</taxon>
        <taxon>Hyphomicrobiales</taxon>
        <taxon>Rhizobiaceae</taxon>
        <taxon>Hoeflea</taxon>
    </lineage>
</organism>
<feature type="signal peptide" evidence="4">
    <location>
        <begin position="1"/>
        <end position="26"/>
    </location>
</feature>
<dbReference type="EMBL" id="JAOVZR010000001">
    <property type="protein sequence ID" value="MCY0149244.1"/>
    <property type="molecule type" value="Genomic_DNA"/>
</dbReference>
<evidence type="ECO:0000256" key="2">
    <source>
        <dbReference type="ARBA" id="ARBA00007639"/>
    </source>
</evidence>
<feature type="chain" id="PRO_5046271330" evidence="4">
    <location>
        <begin position="27"/>
        <end position="353"/>
    </location>
</feature>
<accession>A0ABT3ZBR8</accession>
<feature type="domain" description="Periplasmic binding protein" evidence="5">
    <location>
        <begin position="55"/>
        <end position="311"/>
    </location>
</feature>
<dbReference type="PROSITE" id="PS51318">
    <property type="entry name" value="TAT"/>
    <property type="match status" value="1"/>
</dbReference>
<dbReference type="Gene3D" id="3.40.50.2300">
    <property type="match status" value="2"/>
</dbReference>
<dbReference type="RefSeq" id="WP_267654745.1">
    <property type="nucleotide sequence ID" value="NZ_JAOVZR010000001.1"/>
</dbReference>
<dbReference type="InterPro" id="IPR025997">
    <property type="entry name" value="SBP_2_dom"/>
</dbReference>
<gene>
    <name evidence="6" type="ORF">OEG84_16395</name>
</gene>
<keyword evidence="3 4" id="KW-0732">Signal</keyword>
<dbReference type="InterPro" id="IPR028082">
    <property type="entry name" value="Peripla_BP_I"/>
</dbReference>
<dbReference type="PANTHER" id="PTHR46847">
    <property type="entry name" value="D-ALLOSE-BINDING PERIPLASMIC PROTEIN-RELATED"/>
    <property type="match status" value="1"/>
</dbReference>
<dbReference type="PANTHER" id="PTHR46847:SF1">
    <property type="entry name" value="D-ALLOSE-BINDING PERIPLASMIC PROTEIN-RELATED"/>
    <property type="match status" value="1"/>
</dbReference>
<name>A0ABT3ZBR8_9HYPH</name>
<evidence type="ECO:0000256" key="1">
    <source>
        <dbReference type="ARBA" id="ARBA00004196"/>
    </source>
</evidence>